<dbReference type="GO" id="GO:0008597">
    <property type="term" value="F:calcium-dependent protein serine/threonine phosphatase regulator activity"/>
    <property type="evidence" value="ECO:0007669"/>
    <property type="project" value="TreeGrafter"/>
</dbReference>
<dbReference type="CDD" id="cd12434">
    <property type="entry name" value="RRM_RCAN_like"/>
    <property type="match status" value="1"/>
</dbReference>
<dbReference type="GO" id="GO:0019722">
    <property type="term" value="P:calcium-mediated signaling"/>
    <property type="evidence" value="ECO:0007669"/>
    <property type="project" value="InterPro"/>
</dbReference>
<gene>
    <name evidence="3" type="ORF">FOMPIDRAFT_1031550</name>
</gene>
<dbReference type="Pfam" id="PF04847">
    <property type="entry name" value="Calcipressin"/>
    <property type="match status" value="1"/>
</dbReference>
<dbReference type="PANTHER" id="PTHR10300">
    <property type="entry name" value="CALCIPRESSIN"/>
    <property type="match status" value="1"/>
</dbReference>
<protein>
    <recommendedName>
        <fullName evidence="5">Calcipressin</fullName>
    </recommendedName>
</protein>
<dbReference type="HOGENOM" id="CLU_046748_1_0_1"/>
<dbReference type="STRING" id="743788.S8DZJ0"/>
<dbReference type="GO" id="GO:0005737">
    <property type="term" value="C:cytoplasm"/>
    <property type="evidence" value="ECO:0007669"/>
    <property type="project" value="TreeGrafter"/>
</dbReference>
<dbReference type="AlphaFoldDB" id="S8DZJ0"/>
<dbReference type="InterPro" id="IPR035979">
    <property type="entry name" value="RBD_domain_sf"/>
</dbReference>
<organism evidence="3 4">
    <name type="scientific">Fomitopsis schrenkii</name>
    <name type="common">Brown rot fungus</name>
    <dbReference type="NCBI Taxonomy" id="2126942"/>
    <lineage>
        <taxon>Eukaryota</taxon>
        <taxon>Fungi</taxon>
        <taxon>Dikarya</taxon>
        <taxon>Basidiomycota</taxon>
        <taxon>Agaricomycotina</taxon>
        <taxon>Agaricomycetes</taxon>
        <taxon>Polyporales</taxon>
        <taxon>Fomitopsis</taxon>
    </lineage>
</organism>
<dbReference type="Gene3D" id="3.30.70.330">
    <property type="match status" value="1"/>
</dbReference>
<feature type="region of interest" description="Disordered" evidence="2">
    <location>
        <begin position="1"/>
        <end position="28"/>
    </location>
</feature>
<keyword evidence="4" id="KW-1185">Reference proteome</keyword>
<dbReference type="SUPFAM" id="SSF54928">
    <property type="entry name" value="RNA-binding domain, RBD"/>
    <property type="match status" value="1"/>
</dbReference>
<feature type="compositionally biased region" description="Pro residues" evidence="2">
    <location>
        <begin position="1"/>
        <end position="14"/>
    </location>
</feature>
<dbReference type="EMBL" id="KE504166">
    <property type="protein sequence ID" value="EPS98401.1"/>
    <property type="molecule type" value="Genomic_DNA"/>
</dbReference>
<proteinExistence type="inferred from homology"/>
<accession>S8DZJ0</accession>
<evidence type="ECO:0008006" key="5">
    <source>
        <dbReference type="Google" id="ProtNLM"/>
    </source>
</evidence>
<evidence type="ECO:0000313" key="3">
    <source>
        <dbReference type="EMBL" id="EPS98401.1"/>
    </source>
</evidence>
<evidence type="ECO:0000313" key="4">
    <source>
        <dbReference type="Proteomes" id="UP000015241"/>
    </source>
</evidence>
<dbReference type="InParanoid" id="S8DZJ0"/>
<evidence type="ECO:0000256" key="1">
    <source>
        <dbReference type="ARBA" id="ARBA00008209"/>
    </source>
</evidence>
<reference evidence="3 4" key="1">
    <citation type="journal article" date="2012" name="Science">
        <title>The Paleozoic origin of enzymatic lignin decomposition reconstructed from 31 fungal genomes.</title>
        <authorList>
            <person name="Floudas D."/>
            <person name="Binder M."/>
            <person name="Riley R."/>
            <person name="Barry K."/>
            <person name="Blanchette R.A."/>
            <person name="Henrissat B."/>
            <person name="Martinez A.T."/>
            <person name="Otillar R."/>
            <person name="Spatafora J.W."/>
            <person name="Yadav J.S."/>
            <person name="Aerts A."/>
            <person name="Benoit I."/>
            <person name="Boyd A."/>
            <person name="Carlson A."/>
            <person name="Copeland A."/>
            <person name="Coutinho P.M."/>
            <person name="de Vries R.P."/>
            <person name="Ferreira P."/>
            <person name="Findley K."/>
            <person name="Foster B."/>
            <person name="Gaskell J."/>
            <person name="Glotzer D."/>
            <person name="Gorecki P."/>
            <person name="Heitman J."/>
            <person name="Hesse C."/>
            <person name="Hori C."/>
            <person name="Igarashi K."/>
            <person name="Jurgens J.A."/>
            <person name="Kallen N."/>
            <person name="Kersten P."/>
            <person name="Kohler A."/>
            <person name="Kuees U."/>
            <person name="Kumar T.K.A."/>
            <person name="Kuo A."/>
            <person name="LaButti K."/>
            <person name="Larrondo L.F."/>
            <person name="Lindquist E."/>
            <person name="Ling A."/>
            <person name="Lombard V."/>
            <person name="Lucas S."/>
            <person name="Lundell T."/>
            <person name="Martin R."/>
            <person name="McLaughlin D.J."/>
            <person name="Morgenstern I."/>
            <person name="Morin E."/>
            <person name="Murat C."/>
            <person name="Nagy L.G."/>
            <person name="Nolan M."/>
            <person name="Ohm R.A."/>
            <person name="Patyshakuliyeva A."/>
            <person name="Rokas A."/>
            <person name="Ruiz-Duenas F.J."/>
            <person name="Sabat G."/>
            <person name="Salamov A."/>
            <person name="Samejima M."/>
            <person name="Schmutz J."/>
            <person name="Slot J.C."/>
            <person name="St John F."/>
            <person name="Stenlid J."/>
            <person name="Sun H."/>
            <person name="Sun S."/>
            <person name="Syed K."/>
            <person name="Tsang A."/>
            <person name="Wiebenga A."/>
            <person name="Young D."/>
            <person name="Pisabarro A."/>
            <person name="Eastwood D.C."/>
            <person name="Martin F."/>
            <person name="Cullen D."/>
            <person name="Grigoriev I.V."/>
            <person name="Hibbett D.S."/>
        </authorList>
    </citation>
    <scope>NUCLEOTIDE SEQUENCE</scope>
    <source>
        <strain evidence="4">FP-58527</strain>
    </source>
</reference>
<dbReference type="Proteomes" id="UP000015241">
    <property type="component" value="Unassembled WGS sequence"/>
</dbReference>
<dbReference type="GO" id="GO:0003676">
    <property type="term" value="F:nucleic acid binding"/>
    <property type="evidence" value="ECO:0007669"/>
    <property type="project" value="InterPro"/>
</dbReference>
<dbReference type="InterPro" id="IPR012677">
    <property type="entry name" value="Nucleotide-bd_a/b_plait_sf"/>
</dbReference>
<dbReference type="GO" id="GO:0005634">
    <property type="term" value="C:nucleus"/>
    <property type="evidence" value="ECO:0007669"/>
    <property type="project" value="TreeGrafter"/>
</dbReference>
<comment type="similarity">
    <text evidence="1">Belongs to the RCAN family.</text>
</comment>
<evidence type="ECO:0000256" key="2">
    <source>
        <dbReference type="SAM" id="MobiDB-lite"/>
    </source>
</evidence>
<sequence>MSFTPPGPSSPTPPSLTSNSGPPTPQHTNTLVITQLPAAFFAPVVLDALRDHFATYGPVYAWAPLRSFYRIIVVYHSEDDAEHAKESCDRLVVGSTDNSPAVILRVYRADRTTILTPSGSGEGNIYLRPPKHEKNFLISPPGSPPVGWEPIVEEPPNATPLADDLMAALKRLKVQEENRNRAPGLEVLIAPEEDGVGISVFVEDCDVGDGDEAQEDREEDWVYGQTTPAQARWKPIPTAMPPVAAMRA</sequence>
<dbReference type="PANTHER" id="PTHR10300:SF14">
    <property type="entry name" value="PROTEIN SARAH"/>
    <property type="match status" value="1"/>
</dbReference>
<dbReference type="eggNOG" id="KOG4019">
    <property type="taxonomic scope" value="Eukaryota"/>
</dbReference>
<name>S8DZJ0_FOMSC</name>
<dbReference type="InterPro" id="IPR006931">
    <property type="entry name" value="Calcipressin"/>
</dbReference>
<dbReference type="FunCoup" id="S8DZJ0">
    <property type="interactions" value="138"/>
</dbReference>
<dbReference type="OrthoDB" id="17212at2759"/>